<evidence type="ECO:0000313" key="14">
    <source>
        <dbReference type="EMBL" id="CAD9646921.1"/>
    </source>
</evidence>
<evidence type="ECO:0000256" key="6">
    <source>
        <dbReference type="ARBA" id="ARBA00022833"/>
    </source>
</evidence>
<sequence>MVRSSKHMVVFTGAGMSTSAGISDFRGPNGVWTRKARGQEPIVGTSTVKACPTNTHMGIVELHRRGVVKHVISQNCDGLHRRSGIPANAVSELHGNSNIEICEDCGCRYFRDFKATRRVRTFDHFTGRFCPLCEGRLLESTIDFGQDLPTKPLKKAEKHSRLADLHVVFGSSLTVSPACDLPEQTADKGLTRGRLVIVNKQKTPLTPKASLHIHASTDLVMEALMRNLTIPIPSFTLWRRIIFGCEGGYVYAKAVDPHAPKLEIGALRNVDWVGKTPESPASKRAQTVWTSLVHRCPKEQVVLNDMHPTLHFVGHYQEPSLCLDLNLATGDKDVLLGFDPTAGQWSVAAVNDWNAGAPCGEDRDADYGASHRKYVVSKRREQGYADAAKQVEQEFEEARQNALKSQEEQDRVRANHSAIAELQVARAREFASQQASAGVTVAGARDRVPHQAAAETKVANVQDRTRRQAMIEAQSDGAFRRVLPGRGEKLECLGLPGQYKKLPSAEHRNVMVQHARECDHASCSKIWSGPWGEFIGGDMGRTHFDLTECHRGRGLNEAIGWNYDNPRV</sequence>
<accession>A0A6V0FH47</accession>
<dbReference type="GO" id="GO:0017136">
    <property type="term" value="F:histone deacetylase activity, NAD-dependent"/>
    <property type="evidence" value="ECO:0007669"/>
    <property type="project" value="TreeGrafter"/>
</dbReference>
<feature type="coiled-coil region" evidence="12">
    <location>
        <begin position="381"/>
        <end position="408"/>
    </location>
</feature>
<keyword evidence="6 11" id="KW-0862">Zinc</keyword>
<organism evidence="14">
    <name type="scientific">Zooxanthella nutricula</name>
    <dbReference type="NCBI Taxonomy" id="1333877"/>
    <lineage>
        <taxon>Eukaryota</taxon>
        <taxon>Sar</taxon>
        <taxon>Alveolata</taxon>
        <taxon>Dinophyceae</taxon>
        <taxon>Peridiniales</taxon>
        <taxon>Peridiniales incertae sedis</taxon>
        <taxon>Zooxanthella</taxon>
    </lineage>
</organism>
<dbReference type="PANTHER" id="PTHR11085:SF1">
    <property type="entry name" value="NAD-DEPENDENT PROTEIN DEACETYLASE SIRTUIN-7"/>
    <property type="match status" value="1"/>
</dbReference>
<comment type="cofactor">
    <cofactor evidence="1">
        <name>Zn(2+)</name>
        <dbReference type="ChEBI" id="CHEBI:29105"/>
    </cofactor>
</comment>
<evidence type="ECO:0000256" key="4">
    <source>
        <dbReference type="ARBA" id="ARBA00022679"/>
    </source>
</evidence>
<evidence type="ECO:0000256" key="1">
    <source>
        <dbReference type="ARBA" id="ARBA00001947"/>
    </source>
</evidence>
<dbReference type="Gene3D" id="2.20.28.200">
    <property type="match status" value="1"/>
</dbReference>
<evidence type="ECO:0000256" key="8">
    <source>
        <dbReference type="ARBA" id="ARBA00038170"/>
    </source>
</evidence>
<evidence type="ECO:0000256" key="3">
    <source>
        <dbReference type="ARBA" id="ARBA00022553"/>
    </source>
</evidence>
<feature type="binding site" evidence="11">
    <location>
        <position position="102"/>
    </location>
    <ligand>
        <name>Zn(2+)</name>
        <dbReference type="ChEBI" id="CHEBI:29105"/>
    </ligand>
</feature>
<keyword evidence="5 11" id="KW-0479">Metal-binding</keyword>
<evidence type="ECO:0000256" key="12">
    <source>
        <dbReference type="SAM" id="Coils"/>
    </source>
</evidence>
<evidence type="ECO:0000256" key="7">
    <source>
        <dbReference type="ARBA" id="ARBA00023027"/>
    </source>
</evidence>
<dbReference type="SUPFAM" id="SSF52467">
    <property type="entry name" value="DHS-like NAD/FAD-binding domain"/>
    <property type="match status" value="1"/>
</dbReference>
<feature type="binding site" evidence="11">
    <location>
        <position position="130"/>
    </location>
    <ligand>
        <name>Zn(2+)</name>
        <dbReference type="ChEBI" id="CHEBI:29105"/>
    </ligand>
</feature>
<dbReference type="FunFam" id="3.40.50.1220:FF:000038">
    <property type="entry name" value="NAD-dependent protein deacetylase sirtuin-6 isoform X2"/>
    <property type="match status" value="1"/>
</dbReference>
<gene>
    <name evidence="14" type="ORF">BRAN1462_LOCUS64743</name>
</gene>
<protein>
    <recommendedName>
        <fullName evidence="2">protein acetyllysine N-acetyltransferase</fullName>
        <ecNumber evidence="2">2.3.1.286</ecNumber>
    </recommendedName>
    <alternativeName>
        <fullName evidence="10">Regulatory protein SIR2 homolog 7</fullName>
    </alternativeName>
    <alternativeName>
        <fullName evidence="9">SIR2-like protein 7</fullName>
    </alternativeName>
</protein>
<dbReference type="PANTHER" id="PTHR11085">
    <property type="entry name" value="NAD-DEPENDENT PROTEIN DEACYLASE SIRTUIN-5, MITOCHONDRIAL-RELATED"/>
    <property type="match status" value="1"/>
</dbReference>
<evidence type="ECO:0000256" key="2">
    <source>
        <dbReference type="ARBA" id="ARBA00012928"/>
    </source>
</evidence>
<feature type="binding site" evidence="11">
    <location>
        <position position="133"/>
    </location>
    <ligand>
        <name>Zn(2+)</name>
        <dbReference type="ChEBI" id="CHEBI:29105"/>
    </ligand>
</feature>
<evidence type="ECO:0000259" key="13">
    <source>
        <dbReference type="PROSITE" id="PS50305"/>
    </source>
</evidence>
<reference evidence="14" key="1">
    <citation type="submission" date="2021-01" db="EMBL/GenBank/DDBJ databases">
        <authorList>
            <person name="Corre E."/>
            <person name="Pelletier E."/>
            <person name="Niang G."/>
            <person name="Scheremetjew M."/>
            <person name="Finn R."/>
            <person name="Kale V."/>
            <person name="Holt S."/>
            <person name="Cochrane G."/>
            <person name="Meng A."/>
            <person name="Brown T."/>
            <person name="Cohen L."/>
        </authorList>
    </citation>
    <scope>NUCLEOTIDE SEQUENCE</scope>
    <source>
        <strain evidence="14">RCC3387</strain>
    </source>
</reference>
<evidence type="ECO:0000256" key="10">
    <source>
        <dbReference type="ARBA" id="ARBA00043038"/>
    </source>
</evidence>
<feature type="binding site" evidence="11">
    <location>
        <position position="105"/>
    </location>
    <ligand>
        <name>Zn(2+)</name>
        <dbReference type="ChEBI" id="CHEBI:29105"/>
    </ligand>
</feature>
<dbReference type="InterPro" id="IPR003000">
    <property type="entry name" value="Sirtuin"/>
</dbReference>
<dbReference type="PROSITE" id="PS50305">
    <property type="entry name" value="SIRTUIN"/>
    <property type="match status" value="1"/>
</dbReference>
<feature type="active site" description="Proton acceptor" evidence="11">
    <location>
        <position position="94"/>
    </location>
</feature>
<proteinExistence type="inferred from homology"/>
<evidence type="ECO:0000256" key="11">
    <source>
        <dbReference type="PROSITE-ProRule" id="PRU00236"/>
    </source>
</evidence>
<keyword evidence="12" id="KW-0175">Coiled coil</keyword>
<dbReference type="InterPro" id="IPR050134">
    <property type="entry name" value="NAD-dep_sirtuin_deacylases"/>
</dbReference>
<dbReference type="AlphaFoldDB" id="A0A6V0FH47"/>
<dbReference type="Gene3D" id="3.40.50.1220">
    <property type="entry name" value="TPP-binding domain"/>
    <property type="match status" value="1"/>
</dbReference>
<keyword evidence="4" id="KW-0808">Transferase</keyword>
<dbReference type="Pfam" id="PF02146">
    <property type="entry name" value="SIR2"/>
    <property type="match status" value="1"/>
</dbReference>
<name>A0A6V0FH47_9DINO</name>
<feature type="domain" description="Deacetylase sirtuin-type" evidence="13">
    <location>
        <begin position="1"/>
        <end position="231"/>
    </location>
</feature>
<dbReference type="InterPro" id="IPR026590">
    <property type="entry name" value="Ssirtuin_cat_dom"/>
</dbReference>
<dbReference type="EMBL" id="HBGW01102442">
    <property type="protein sequence ID" value="CAD9646921.1"/>
    <property type="molecule type" value="Transcribed_RNA"/>
</dbReference>
<evidence type="ECO:0000256" key="9">
    <source>
        <dbReference type="ARBA" id="ARBA00041832"/>
    </source>
</evidence>
<keyword evidence="7" id="KW-0520">NAD</keyword>
<comment type="similarity">
    <text evidence="8">Belongs to the sirtuin family. Class IV subfamily.</text>
</comment>
<dbReference type="InterPro" id="IPR029035">
    <property type="entry name" value="DHS-like_NAD/FAD-binding_dom"/>
</dbReference>
<evidence type="ECO:0000256" key="5">
    <source>
        <dbReference type="ARBA" id="ARBA00022723"/>
    </source>
</evidence>
<dbReference type="GO" id="GO:0005634">
    <property type="term" value="C:nucleus"/>
    <property type="evidence" value="ECO:0007669"/>
    <property type="project" value="TreeGrafter"/>
</dbReference>
<dbReference type="EC" id="2.3.1.286" evidence="2"/>
<dbReference type="GO" id="GO:0046872">
    <property type="term" value="F:metal ion binding"/>
    <property type="evidence" value="ECO:0007669"/>
    <property type="project" value="UniProtKB-KW"/>
</dbReference>
<keyword evidence="3" id="KW-0597">Phosphoprotein</keyword>
<dbReference type="GO" id="GO:0070403">
    <property type="term" value="F:NAD+ binding"/>
    <property type="evidence" value="ECO:0007669"/>
    <property type="project" value="InterPro"/>
</dbReference>